<dbReference type="Proteomes" id="UP000236199">
    <property type="component" value="Unassembled WGS sequence"/>
</dbReference>
<sequence length="33" mass="3796">MENNTKDKIEIIELNNVEFESTCKYDMCGNGNV</sequence>
<evidence type="ECO:0000313" key="1">
    <source>
        <dbReference type="EMBL" id="PNR98987.1"/>
    </source>
</evidence>
<dbReference type="AlphaFoldDB" id="A0A2K1P8F0"/>
<protein>
    <submittedName>
        <fullName evidence="1">Uncharacterized protein</fullName>
    </submittedName>
</protein>
<gene>
    <name evidence="1" type="ORF">X928_08300</name>
</gene>
<reference evidence="1 2" key="1">
    <citation type="submission" date="2013-12" db="EMBL/GenBank/DDBJ databases">
        <title>Comparative genomics of Petrotoga isolates.</title>
        <authorList>
            <person name="Nesbo C.L."/>
            <person name="Charchuk R."/>
            <person name="Chow K."/>
        </authorList>
    </citation>
    <scope>NUCLEOTIDE SEQUENCE [LARGE SCALE GENOMIC DNA]</scope>
    <source>
        <strain evidence="1 2">DSM 10691</strain>
    </source>
</reference>
<comment type="caution">
    <text evidence="1">The sequence shown here is derived from an EMBL/GenBank/DDBJ whole genome shotgun (WGS) entry which is preliminary data.</text>
</comment>
<keyword evidence="2" id="KW-1185">Reference proteome</keyword>
<proteinExistence type="predicted"/>
<evidence type="ECO:0000313" key="2">
    <source>
        <dbReference type="Proteomes" id="UP000236199"/>
    </source>
</evidence>
<name>A0A2K1P8F0_9BACT</name>
<accession>A0A2K1P8F0</accession>
<organism evidence="1 2">
    <name type="scientific">Petrotoga miotherma DSM 10691</name>
    <dbReference type="NCBI Taxonomy" id="1434326"/>
    <lineage>
        <taxon>Bacteria</taxon>
        <taxon>Thermotogati</taxon>
        <taxon>Thermotogota</taxon>
        <taxon>Thermotogae</taxon>
        <taxon>Petrotogales</taxon>
        <taxon>Petrotogaceae</taxon>
        <taxon>Petrotoga</taxon>
    </lineage>
</organism>
<dbReference type="EMBL" id="AZRM01000045">
    <property type="protein sequence ID" value="PNR98987.1"/>
    <property type="molecule type" value="Genomic_DNA"/>
</dbReference>